<organism evidence="4 5">
    <name type="scientific">Porites lobata</name>
    <dbReference type="NCBI Taxonomy" id="104759"/>
    <lineage>
        <taxon>Eukaryota</taxon>
        <taxon>Metazoa</taxon>
        <taxon>Cnidaria</taxon>
        <taxon>Anthozoa</taxon>
        <taxon>Hexacorallia</taxon>
        <taxon>Scleractinia</taxon>
        <taxon>Fungiina</taxon>
        <taxon>Poritidae</taxon>
        <taxon>Porites</taxon>
    </lineage>
</organism>
<sequence length="603" mass="68492">MRDRLEGEKVDHFLDFISSPHYLQDVAYGTRKIKMSSGECLEILDLVSTVISSRMCDRCLDCANVAHDIISGLDSGDISFSYQEQKEELKYDIEKATERIMDWKSHIVRATNQEKAKINILDNLTERQVLVVMDWAMKWLPRSYRETQAEWFGKKGVSWHVSPFITRPDNEEAEFDVRTFVHILDKGNQDWFAVLSILEDLVQQLKRLSPLLKELFLRSDNAGCYHNAALLISAPTITRTGGLALKNYSFSEANSGKDVCDRKIAPLKAHIGRYLNEGHDVITARQLKEAIDSYGGIKGCRASVIELNTRKQTTNAPKLSGISQLNNFEYTEDGGMTVSKAFKVGEGRKMSKQELAKVGQPQSETGVKVMLPFCDPVNATELLKKASTRPPGDQTKQTVVSTTNDEGLPWFTCPEQGCIKTFRTNQTLQRHLDFRRHEIKLHEESQYDQIRHKWAEHCLSLKPQNPSCALTASSSFGVTEENVLSMGWAQTKSKRRSRFSVKVKNYLLEQFMIGEETGRKVTPAEASARMLTVRTEEGARIFGKDEWLAPQQVNSYFSRLAAMKKIDQQLAALVSLEAEDAEAIVERSKRYHLRRRVLDQLTL</sequence>
<dbReference type="PANTHER" id="PTHR33845">
    <property type="entry name" value="C2H2-TYPE DOMAIN-CONTAINING PROTEIN"/>
    <property type="match status" value="1"/>
</dbReference>
<evidence type="ECO:0000259" key="3">
    <source>
        <dbReference type="PROSITE" id="PS50157"/>
    </source>
</evidence>
<keyword evidence="2" id="KW-0175">Coiled coil</keyword>
<dbReference type="EMBL" id="CALNXK010000002">
    <property type="protein sequence ID" value="CAH3033661.1"/>
    <property type="molecule type" value="Genomic_DNA"/>
</dbReference>
<dbReference type="PROSITE" id="PS00028">
    <property type="entry name" value="ZINC_FINGER_C2H2_1"/>
    <property type="match status" value="1"/>
</dbReference>
<evidence type="ECO:0000256" key="2">
    <source>
        <dbReference type="SAM" id="Coils"/>
    </source>
</evidence>
<feature type="domain" description="C2H2-type" evidence="3">
    <location>
        <begin position="411"/>
        <end position="437"/>
    </location>
</feature>
<keyword evidence="1" id="KW-0863">Zinc-finger</keyword>
<gene>
    <name evidence="4" type="ORF">PLOB_00015994</name>
</gene>
<accession>A0ABN8MT73</accession>
<dbReference type="PROSITE" id="PS50157">
    <property type="entry name" value="ZINC_FINGER_C2H2_2"/>
    <property type="match status" value="1"/>
</dbReference>
<reference evidence="4 5" key="1">
    <citation type="submission" date="2022-05" db="EMBL/GenBank/DDBJ databases">
        <authorList>
            <consortium name="Genoscope - CEA"/>
            <person name="William W."/>
        </authorList>
    </citation>
    <scope>NUCLEOTIDE SEQUENCE [LARGE SCALE GENOMIC DNA]</scope>
</reference>
<comment type="caution">
    <text evidence="4">The sequence shown here is derived from an EMBL/GenBank/DDBJ whole genome shotgun (WGS) entry which is preliminary data.</text>
</comment>
<proteinExistence type="predicted"/>
<keyword evidence="5" id="KW-1185">Reference proteome</keyword>
<feature type="coiled-coil region" evidence="2">
    <location>
        <begin position="86"/>
        <end position="113"/>
    </location>
</feature>
<dbReference type="InterPro" id="IPR013087">
    <property type="entry name" value="Znf_C2H2_type"/>
</dbReference>
<dbReference type="PANTHER" id="PTHR33845:SF1">
    <property type="entry name" value="C2H2-TYPE DOMAIN-CONTAINING PROTEIN"/>
    <property type="match status" value="1"/>
</dbReference>
<evidence type="ECO:0000313" key="5">
    <source>
        <dbReference type="Proteomes" id="UP001159405"/>
    </source>
</evidence>
<dbReference type="Proteomes" id="UP001159405">
    <property type="component" value="Unassembled WGS sequence"/>
</dbReference>
<name>A0ABN8MT73_9CNID</name>
<evidence type="ECO:0000313" key="4">
    <source>
        <dbReference type="EMBL" id="CAH3033661.1"/>
    </source>
</evidence>
<keyword evidence="1" id="KW-0862">Zinc</keyword>
<keyword evidence="1" id="KW-0479">Metal-binding</keyword>
<evidence type="ECO:0000256" key="1">
    <source>
        <dbReference type="PROSITE-ProRule" id="PRU00042"/>
    </source>
</evidence>
<protein>
    <recommendedName>
        <fullName evidence="3">C2H2-type domain-containing protein</fullName>
    </recommendedName>
</protein>